<evidence type="ECO:0000256" key="5">
    <source>
        <dbReference type="ARBA" id="ARBA00023004"/>
    </source>
</evidence>
<dbReference type="GO" id="GO:0051539">
    <property type="term" value="F:4 iron, 4 sulfur cluster binding"/>
    <property type="evidence" value="ECO:0007669"/>
    <property type="project" value="UniProtKB-KW"/>
</dbReference>
<dbReference type="InterPro" id="IPR051919">
    <property type="entry name" value="W-dependent_AOR"/>
</dbReference>
<dbReference type="PANTHER" id="PTHR30038">
    <property type="entry name" value="ALDEHYDE FERREDOXIN OXIDOREDUCTASE"/>
    <property type="match status" value="1"/>
</dbReference>
<keyword evidence="4" id="KW-0479">Metal-binding</keyword>
<dbReference type="PANTHER" id="PTHR30038:SF0">
    <property type="entry name" value="TUNGSTEN-CONTAINING ALDEHYDE FERREDOXIN OXIDOREDUCTASE"/>
    <property type="match status" value="1"/>
</dbReference>
<dbReference type="Proteomes" id="UP000824238">
    <property type="component" value="Unassembled WGS sequence"/>
</dbReference>
<dbReference type="InterPro" id="IPR036503">
    <property type="entry name" value="Ald_Fedxn_OxRdtase_N_sf"/>
</dbReference>
<feature type="domain" description="Aldehyde ferredoxin oxidoreductase N-terminal" evidence="7">
    <location>
        <begin position="6"/>
        <end position="199"/>
    </location>
</feature>
<comment type="cofactor">
    <cofactor evidence="1">
        <name>[4Fe-4S] cluster</name>
        <dbReference type="ChEBI" id="CHEBI:49883"/>
    </cofactor>
</comment>
<gene>
    <name evidence="8" type="ORF">IAD36_01460</name>
</gene>
<dbReference type="GO" id="GO:0009055">
    <property type="term" value="F:electron transfer activity"/>
    <property type="evidence" value="ECO:0007669"/>
    <property type="project" value="InterPro"/>
</dbReference>
<keyword evidence="5" id="KW-0408">Iron</keyword>
<dbReference type="AlphaFoldDB" id="A0A9D1DJV2"/>
<reference evidence="8" key="1">
    <citation type="submission" date="2020-10" db="EMBL/GenBank/DDBJ databases">
        <authorList>
            <person name="Gilroy R."/>
        </authorList>
    </citation>
    <scope>NUCLEOTIDE SEQUENCE</scope>
    <source>
        <strain evidence="8">ChiGjej3B3-7149</strain>
    </source>
</reference>
<evidence type="ECO:0000256" key="4">
    <source>
        <dbReference type="ARBA" id="ARBA00022723"/>
    </source>
</evidence>
<dbReference type="GO" id="GO:0016625">
    <property type="term" value="F:oxidoreductase activity, acting on the aldehyde or oxo group of donors, iron-sulfur protein as acceptor"/>
    <property type="evidence" value="ECO:0007669"/>
    <property type="project" value="InterPro"/>
</dbReference>
<dbReference type="EMBL" id="DVHH01000037">
    <property type="protein sequence ID" value="HIR54254.1"/>
    <property type="molecule type" value="Genomic_DNA"/>
</dbReference>
<dbReference type="InterPro" id="IPR001203">
    <property type="entry name" value="OxRdtase_Ald_Fedxn_C"/>
</dbReference>
<evidence type="ECO:0000313" key="8">
    <source>
        <dbReference type="EMBL" id="HIR54254.1"/>
    </source>
</evidence>
<sequence>MPLPVYARVDLTRGEVSRFPISRDYYAKYVGGKCMAARLLLDLTPPGLDALSPEAVIIINTGPLNGTGAPSTSRFNLSFKNVLTGGIASSNCGGQFGVMLKRAGFDGLIITGRAPEPSVIEALDGELRIRPAPELWGLDTEAVQAKFPEWYGKLVIGPAGENGVRYASAVSGERVAGRCGSGAVLGSKNLKALVAYGTKRPEIYDREGFDKFLLRWVKFIKKHPMTGRCLPRYGSANLVNKANATNALPTRNFQSGHFDEADAVSGETLTETRLVRNSGCVSCPIRCERRVLVDGRELKGPEYETLGFFGPNIGVSDLDAVLKLNWLCDLYGLDTISFASSLAFAMELKQRGMADFGLEFGSAEGLEAALERVVRREGPWADVAEGTKRMSDKYGGADFAIQSKGLELASYEPRRSVGMGLGYAVANRGGCHLGGGYLALLESVGVLSMDALTPRGKAQFTAFMQDALEAVSSAGCCLFSAQTFVPAVFFKLGPNSAITKLVGKVMPHMGPMVALLLNVTPALAFNSLLLLPHAEALRRATGLRTYTGPFLELGERSYALERLYNLREGLTAADDALPKRLTRELQDPSDPRTAVPLEKMLPIYYRVRGWDAEGRPTAKKLRRLGIEEAGK</sequence>
<evidence type="ECO:0000256" key="6">
    <source>
        <dbReference type="ARBA" id="ARBA00023014"/>
    </source>
</evidence>
<proteinExistence type="inferred from homology"/>
<protein>
    <submittedName>
        <fullName evidence="8">Aldehyde ferredoxin oxidoreductase family protein</fullName>
    </submittedName>
</protein>
<reference evidence="8" key="2">
    <citation type="journal article" date="2021" name="PeerJ">
        <title>Extensive microbial diversity within the chicken gut microbiome revealed by metagenomics and culture.</title>
        <authorList>
            <person name="Gilroy R."/>
            <person name="Ravi A."/>
            <person name="Getino M."/>
            <person name="Pursley I."/>
            <person name="Horton D.L."/>
            <person name="Alikhan N.F."/>
            <person name="Baker D."/>
            <person name="Gharbi K."/>
            <person name="Hall N."/>
            <person name="Watson M."/>
            <person name="Adriaenssens E.M."/>
            <person name="Foster-Nyarko E."/>
            <person name="Jarju S."/>
            <person name="Secka A."/>
            <person name="Antonio M."/>
            <person name="Oren A."/>
            <person name="Chaudhuri R.R."/>
            <person name="La Ragione R."/>
            <person name="Hildebrand F."/>
            <person name="Pallen M.J."/>
        </authorList>
    </citation>
    <scope>NUCLEOTIDE SEQUENCE</scope>
    <source>
        <strain evidence="8">ChiGjej3B3-7149</strain>
    </source>
</reference>
<dbReference type="InterPro" id="IPR013984">
    <property type="entry name" value="Ald_Fedxn_OxRdtase_dom2"/>
</dbReference>
<keyword evidence="6" id="KW-0411">Iron-sulfur</keyword>
<comment type="similarity">
    <text evidence="2">Belongs to the AOR/FOR family.</text>
</comment>
<accession>A0A9D1DJV2</accession>
<evidence type="ECO:0000256" key="1">
    <source>
        <dbReference type="ARBA" id="ARBA00001966"/>
    </source>
</evidence>
<dbReference type="Gene3D" id="3.60.9.10">
    <property type="entry name" value="Aldehyde ferredoxin oxidoreductase, N-terminal domain"/>
    <property type="match status" value="1"/>
</dbReference>
<name>A0A9D1DJV2_9FIRM</name>
<organism evidence="8 9">
    <name type="scientific">Candidatus Scatomorpha intestinigallinarum</name>
    <dbReference type="NCBI Taxonomy" id="2840923"/>
    <lineage>
        <taxon>Bacteria</taxon>
        <taxon>Bacillati</taxon>
        <taxon>Bacillota</taxon>
        <taxon>Clostridia</taxon>
        <taxon>Eubacteriales</taxon>
        <taxon>Candidatus Scatomorpha</taxon>
    </lineage>
</organism>
<dbReference type="Pfam" id="PF01314">
    <property type="entry name" value="AFOR_C"/>
    <property type="match status" value="1"/>
</dbReference>
<dbReference type="SMART" id="SM00790">
    <property type="entry name" value="AFOR_N"/>
    <property type="match status" value="1"/>
</dbReference>
<evidence type="ECO:0000259" key="7">
    <source>
        <dbReference type="SMART" id="SM00790"/>
    </source>
</evidence>
<dbReference type="Pfam" id="PF02730">
    <property type="entry name" value="AFOR_N"/>
    <property type="match status" value="1"/>
</dbReference>
<keyword evidence="3" id="KW-0004">4Fe-4S</keyword>
<dbReference type="SUPFAM" id="SSF56228">
    <property type="entry name" value="Aldehyde ferredoxin oxidoreductase, N-terminal domain"/>
    <property type="match status" value="1"/>
</dbReference>
<dbReference type="SUPFAM" id="SSF48310">
    <property type="entry name" value="Aldehyde ferredoxin oxidoreductase, C-terminal domains"/>
    <property type="match status" value="1"/>
</dbReference>
<dbReference type="InterPro" id="IPR036021">
    <property type="entry name" value="Tungsten_al_ferr_oxy-like_C"/>
</dbReference>
<comment type="caution">
    <text evidence="8">The sequence shown here is derived from an EMBL/GenBank/DDBJ whole genome shotgun (WGS) entry which is preliminary data.</text>
</comment>
<dbReference type="Gene3D" id="1.10.569.10">
    <property type="entry name" value="Aldehyde Ferredoxin Oxidoreductase Protein, subunit A, domain 2"/>
    <property type="match status" value="1"/>
</dbReference>
<evidence type="ECO:0000256" key="3">
    <source>
        <dbReference type="ARBA" id="ARBA00022485"/>
    </source>
</evidence>
<evidence type="ECO:0000256" key="2">
    <source>
        <dbReference type="ARBA" id="ARBA00011032"/>
    </source>
</evidence>
<evidence type="ECO:0000313" key="9">
    <source>
        <dbReference type="Proteomes" id="UP000824238"/>
    </source>
</evidence>
<dbReference type="GO" id="GO:0046872">
    <property type="term" value="F:metal ion binding"/>
    <property type="evidence" value="ECO:0007669"/>
    <property type="project" value="UniProtKB-KW"/>
</dbReference>
<dbReference type="InterPro" id="IPR013983">
    <property type="entry name" value="Ald_Fedxn_OxRdtase_N"/>
</dbReference>